<dbReference type="Gene3D" id="3.60.20.10">
    <property type="entry name" value="Glutamine Phosphoribosylpyrophosphate, subunit 1, domain 1"/>
    <property type="match status" value="1"/>
</dbReference>
<dbReference type="EMBL" id="JAAXYO010000155">
    <property type="protein sequence ID" value="MBU2788721.1"/>
    <property type="molecule type" value="Genomic_DNA"/>
</dbReference>
<dbReference type="InterPro" id="IPR029055">
    <property type="entry name" value="Ntn_hydrolases_N"/>
</dbReference>
<dbReference type="PIRSF" id="PIRSF009120">
    <property type="entry name" value="UCP009120_prtse"/>
    <property type="match status" value="1"/>
</dbReference>
<dbReference type="GO" id="GO:0051603">
    <property type="term" value="P:proteolysis involved in protein catabolic process"/>
    <property type="evidence" value="ECO:0007669"/>
    <property type="project" value="InterPro"/>
</dbReference>
<dbReference type="Proteomes" id="UP001197378">
    <property type="component" value="Unassembled WGS sequence"/>
</dbReference>
<name>A0AAE3CKE6_9PROT</name>
<accession>A0AAE3CKE6</accession>
<dbReference type="Pfam" id="PF00227">
    <property type="entry name" value="Proteasome"/>
    <property type="match status" value="1"/>
</dbReference>
<dbReference type="RefSeq" id="WP_215870840.1">
    <property type="nucleotide sequence ID" value="NZ_JAAXYO010000155.1"/>
</dbReference>
<protein>
    <submittedName>
        <fullName evidence="1">Peptidase</fullName>
    </submittedName>
</protein>
<keyword evidence="2" id="KW-1185">Reference proteome</keyword>
<dbReference type="AlphaFoldDB" id="A0AAE3CKE6"/>
<proteinExistence type="predicted"/>
<reference evidence="1" key="1">
    <citation type="journal article" date="2021" name="ISME J.">
        <title>Genomic evolution of the class Acidithiobacillia: deep-branching Proteobacteria living in extreme acidic conditions.</title>
        <authorList>
            <person name="Moya-Beltran A."/>
            <person name="Beard S."/>
            <person name="Rojas-Villalobos C."/>
            <person name="Issotta F."/>
            <person name="Gallardo Y."/>
            <person name="Ulloa R."/>
            <person name="Giaveno A."/>
            <person name="Degli Esposti M."/>
            <person name="Johnson D.B."/>
            <person name="Quatrini R."/>
        </authorList>
    </citation>
    <scope>NUCLEOTIDE SEQUENCE</scope>
    <source>
        <strain evidence="1">VAN18-1</strain>
    </source>
</reference>
<evidence type="ECO:0000313" key="1">
    <source>
        <dbReference type="EMBL" id="MBU2788721.1"/>
    </source>
</evidence>
<evidence type="ECO:0000313" key="2">
    <source>
        <dbReference type="Proteomes" id="UP001197378"/>
    </source>
</evidence>
<dbReference type="InterPro" id="IPR001353">
    <property type="entry name" value="Proteasome_sua/b"/>
</dbReference>
<gene>
    <name evidence="1" type="ORF">HFQ13_11015</name>
</gene>
<dbReference type="InterPro" id="IPR016545">
    <property type="entry name" value="UCP009120_prtse"/>
</dbReference>
<comment type="caution">
    <text evidence="1">The sequence shown here is derived from an EMBL/GenBank/DDBJ whole genome shotgun (WGS) entry which is preliminary data.</text>
</comment>
<organism evidence="1 2">
    <name type="scientific">Igneacidithiobacillus copahuensis</name>
    <dbReference type="NCBI Taxonomy" id="2724909"/>
    <lineage>
        <taxon>Bacteria</taxon>
        <taxon>Pseudomonadati</taxon>
        <taxon>Pseudomonadota</taxon>
        <taxon>Acidithiobacillia</taxon>
        <taxon>Acidithiobacillales</taxon>
        <taxon>Acidithiobacillaceae</taxon>
        <taxon>Igneacidithiobacillus</taxon>
    </lineage>
</organism>
<sequence>MTYCLAIHVEAGLVFCSDSRTNAGTDHVNTYSKMHEFVLPGQRFFSLLSSGNLATTQVVVQRLRQDLETPSAQSLWTVPSLAAAADYVGWLSADVQRVQAGRDTANTVFEASFILGGQIAGESPGIYLIYPQGNYIHESADHPFLQIGESKYGKPILDRVVQPSLSLEAAARCALVSMNSTIRSNLTVGPPIELGIYRADSLQRGECLSLHDDDPFYKAIADGWSAGLARALEELPRFPWEGGASS</sequence>
<dbReference type="SUPFAM" id="SSF56235">
    <property type="entry name" value="N-terminal nucleophile aminohydrolases (Ntn hydrolases)"/>
    <property type="match status" value="1"/>
</dbReference>
<dbReference type="GO" id="GO:0005839">
    <property type="term" value="C:proteasome core complex"/>
    <property type="evidence" value="ECO:0007669"/>
    <property type="project" value="InterPro"/>
</dbReference>